<gene>
    <name evidence="1" type="ORF">AUJ66_08815</name>
</gene>
<evidence type="ECO:0008006" key="3">
    <source>
        <dbReference type="Google" id="ProtNLM"/>
    </source>
</evidence>
<organism evidence="1 2">
    <name type="scientific">Candidatus Desantisbacteria bacterium CG1_02_38_46</name>
    <dbReference type="NCBI Taxonomy" id="1817893"/>
    <lineage>
        <taxon>Bacteria</taxon>
        <taxon>Candidatus Desantisiibacteriota</taxon>
    </lineage>
</organism>
<accession>A0A1J4SBY2</accession>
<dbReference type="PANTHER" id="PTHR35331">
    <property type="entry name" value="STAGE V SPORULATION PROTEIN S"/>
    <property type="match status" value="1"/>
</dbReference>
<comment type="caution">
    <text evidence="1">The sequence shown here is derived from an EMBL/GenBank/DDBJ whole genome shotgun (WGS) entry which is preliminary data.</text>
</comment>
<dbReference type="Gene3D" id="3.30.110.20">
    <property type="entry name" value="Alba-like domain"/>
    <property type="match status" value="1"/>
</dbReference>
<evidence type="ECO:0000313" key="2">
    <source>
        <dbReference type="Proteomes" id="UP000182278"/>
    </source>
</evidence>
<dbReference type="STRING" id="1817893.AUJ66_08815"/>
<sequence>MEILKVASKSEAKSVANALLAIFQKGEQEIEMHMIGAGAVNESVKAVIIARGALVTQGRDIKITPSFMDIEIDGVKKTGIRMKVSA</sequence>
<dbReference type="InterPro" id="IPR036882">
    <property type="entry name" value="Alba-like_dom_sf"/>
</dbReference>
<dbReference type="Proteomes" id="UP000182278">
    <property type="component" value="Unassembled WGS sequence"/>
</dbReference>
<dbReference type="InterPro" id="IPR007347">
    <property type="entry name" value="SpoVS"/>
</dbReference>
<name>A0A1J4SBY2_9BACT</name>
<dbReference type="EMBL" id="MNUO01000133">
    <property type="protein sequence ID" value="OIN95614.1"/>
    <property type="molecule type" value="Genomic_DNA"/>
</dbReference>
<protein>
    <recommendedName>
        <fullName evidence="3">Stage V sporulation protein S</fullName>
    </recommendedName>
</protein>
<dbReference type="AlphaFoldDB" id="A0A1J4SBY2"/>
<dbReference type="PANTHER" id="PTHR35331:SF1">
    <property type="entry name" value="STAGE V SPORULATION PROTEIN S"/>
    <property type="match status" value="1"/>
</dbReference>
<reference evidence="1 2" key="1">
    <citation type="journal article" date="2016" name="Environ. Microbiol.">
        <title>Genomic resolution of a cold subsurface aquifer community provides metabolic insights for novel microbes adapted to high CO concentrations.</title>
        <authorList>
            <person name="Probst A.J."/>
            <person name="Castelle C.J."/>
            <person name="Singh A."/>
            <person name="Brown C.T."/>
            <person name="Anantharaman K."/>
            <person name="Sharon I."/>
            <person name="Hug L.A."/>
            <person name="Burstein D."/>
            <person name="Emerson J.B."/>
            <person name="Thomas B.C."/>
            <person name="Banfield J.F."/>
        </authorList>
    </citation>
    <scope>NUCLEOTIDE SEQUENCE [LARGE SCALE GENOMIC DNA]</scope>
    <source>
        <strain evidence="1">CG1_02_38_46</strain>
    </source>
</reference>
<evidence type="ECO:0000313" key="1">
    <source>
        <dbReference type="EMBL" id="OIN95614.1"/>
    </source>
</evidence>
<dbReference type="Pfam" id="PF04232">
    <property type="entry name" value="SpoVS"/>
    <property type="match status" value="1"/>
</dbReference>
<dbReference type="GO" id="GO:0003676">
    <property type="term" value="F:nucleic acid binding"/>
    <property type="evidence" value="ECO:0007669"/>
    <property type="project" value="InterPro"/>
</dbReference>
<proteinExistence type="predicted"/>